<keyword evidence="2" id="KW-1185">Reference proteome</keyword>
<comment type="caution">
    <text evidence="1">The sequence shown here is derived from an EMBL/GenBank/DDBJ whole genome shotgun (WGS) entry which is preliminary data.</text>
</comment>
<name>A0ACB7UHB1_DIOAL</name>
<sequence length="181" mass="20977">MAKIHPFSSSSNHANSMKELYTIWMKSLILNEKGCTIYDSMENLVYHADNYDSKCRLLLKLLRKKLRVFGRWEGYKCNGLNEEIKPSFRVKKRFLKGEELYCEVWDDNGHLIYYKVAELPKKSSYKITDLVSNIVVEGNRKQTSSGVILDDDVLTLKEEPNINQSLIMGLVVVQGLINHRM</sequence>
<dbReference type="Proteomes" id="UP000827976">
    <property type="component" value="Chromosome 16"/>
</dbReference>
<dbReference type="EMBL" id="CM037026">
    <property type="protein sequence ID" value="KAH7659663.1"/>
    <property type="molecule type" value="Genomic_DNA"/>
</dbReference>
<organism evidence="1 2">
    <name type="scientific">Dioscorea alata</name>
    <name type="common">Purple yam</name>
    <dbReference type="NCBI Taxonomy" id="55571"/>
    <lineage>
        <taxon>Eukaryota</taxon>
        <taxon>Viridiplantae</taxon>
        <taxon>Streptophyta</taxon>
        <taxon>Embryophyta</taxon>
        <taxon>Tracheophyta</taxon>
        <taxon>Spermatophyta</taxon>
        <taxon>Magnoliopsida</taxon>
        <taxon>Liliopsida</taxon>
        <taxon>Dioscoreales</taxon>
        <taxon>Dioscoreaceae</taxon>
        <taxon>Dioscorea</taxon>
    </lineage>
</organism>
<reference evidence="2" key="1">
    <citation type="journal article" date="2022" name="Nat. Commun.">
        <title>Chromosome evolution and the genetic basis of agronomically important traits in greater yam.</title>
        <authorList>
            <person name="Bredeson J.V."/>
            <person name="Lyons J.B."/>
            <person name="Oniyinde I.O."/>
            <person name="Okereke N.R."/>
            <person name="Kolade O."/>
            <person name="Nnabue I."/>
            <person name="Nwadili C.O."/>
            <person name="Hribova E."/>
            <person name="Parker M."/>
            <person name="Nwogha J."/>
            <person name="Shu S."/>
            <person name="Carlson J."/>
            <person name="Kariba R."/>
            <person name="Muthemba S."/>
            <person name="Knop K."/>
            <person name="Barton G.J."/>
            <person name="Sherwood A.V."/>
            <person name="Lopez-Montes A."/>
            <person name="Asiedu R."/>
            <person name="Jamnadass R."/>
            <person name="Muchugi A."/>
            <person name="Goodstein D."/>
            <person name="Egesi C.N."/>
            <person name="Featherston J."/>
            <person name="Asfaw A."/>
            <person name="Simpson G.G."/>
            <person name="Dolezel J."/>
            <person name="Hendre P.S."/>
            <person name="Van Deynze A."/>
            <person name="Kumar P.L."/>
            <person name="Obidiegwu J.E."/>
            <person name="Bhattacharjee R."/>
            <person name="Rokhsar D.S."/>
        </authorList>
    </citation>
    <scope>NUCLEOTIDE SEQUENCE [LARGE SCALE GENOMIC DNA]</scope>
    <source>
        <strain evidence="2">cv. TDa95/00328</strain>
    </source>
</reference>
<gene>
    <name evidence="1" type="ORF">IHE45_16G045100</name>
</gene>
<accession>A0ACB7UHB1</accession>
<evidence type="ECO:0000313" key="2">
    <source>
        <dbReference type="Proteomes" id="UP000827976"/>
    </source>
</evidence>
<evidence type="ECO:0000313" key="1">
    <source>
        <dbReference type="EMBL" id="KAH7659663.1"/>
    </source>
</evidence>
<protein>
    <submittedName>
        <fullName evidence="1">LURP-one-related protein</fullName>
    </submittedName>
</protein>
<proteinExistence type="predicted"/>